<dbReference type="AlphaFoldDB" id="A0AAU7M010"/>
<gene>
    <name evidence="1" type="ORF">ABLV49_25605</name>
</gene>
<proteinExistence type="predicted"/>
<organism evidence="1">
    <name type="scientific">Polaromonas hydrogenivorans</name>
    <dbReference type="NCBI Taxonomy" id="335476"/>
    <lineage>
        <taxon>Bacteria</taxon>
        <taxon>Pseudomonadati</taxon>
        <taxon>Pseudomonadota</taxon>
        <taxon>Betaproteobacteria</taxon>
        <taxon>Burkholderiales</taxon>
        <taxon>Comamonadaceae</taxon>
        <taxon>Polaromonas</taxon>
    </lineage>
</organism>
<accession>A0AAU7M010</accession>
<geneLocation type="plasmid" evidence="1">
    <name>p4</name>
</geneLocation>
<reference evidence="1" key="1">
    <citation type="submission" date="2024-05" db="EMBL/GenBank/DDBJ databases">
        <authorList>
            <person name="Bunk B."/>
            <person name="Swiderski J."/>
            <person name="Sproer C."/>
            <person name="Thiel V."/>
        </authorList>
    </citation>
    <scope>NUCLEOTIDE SEQUENCE</scope>
    <source>
        <strain evidence="1">DSM 17735</strain>
        <plasmid evidence="1">p4</plasmid>
    </source>
</reference>
<sequence length="56" mass="6072">MPAPSASLDTLDYRLAQTLDKLNQGNRLYTQVLAEESAVHLTPSRASSTSVLLSCH</sequence>
<protein>
    <submittedName>
        <fullName evidence="1">Uncharacterized protein</fullName>
    </submittedName>
</protein>
<dbReference type="EMBL" id="CP157679">
    <property type="protein sequence ID" value="XBP73176.1"/>
    <property type="molecule type" value="Genomic_DNA"/>
</dbReference>
<keyword evidence="1" id="KW-0614">Plasmid</keyword>
<evidence type="ECO:0000313" key="1">
    <source>
        <dbReference type="EMBL" id="XBP73176.1"/>
    </source>
</evidence>
<dbReference type="RefSeq" id="WP_349283194.1">
    <property type="nucleotide sequence ID" value="NZ_CBCSCU010000041.1"/>
</dbReference>
<name>A0AAU7M010_9BURK</name>